<organism evidence="2 3">
    <name type="scientific">Parafilimonas terrae</name>
    <dbReference type="NCBI Taxonomy" id="1465490"/>
    <lineage>
        <taxon>Bacteria</taxon>
        <taxon>Pseudomonadati</taxon>
        <taxon>Bacteroidota</taxon>
        <taxon>Chitinophagia</taxon>
        <taxon>Chitinophagales</taxon>
        <taxon>Chitinophagaceae</taxon>
        <taxon>Parafilimonas</taxon>
    </lineage>
</organism>
<name>A0A1I5UIZ2_9BACT</name>
<dbReference type="SUPFAM" id="SSF160719">
    <property type="entry name" value="gpW/gp25-like"/>
    <property type="match status" value="1"/>
</dbReference>
<dbReference type="InterPro" id="IPR007048">
    <property type="entry name" value="IraD/Gp25-like"/>
</dbReference>
<evidence type="ECO:0000313" key="3">
    <source>
        <dbReference type="Proteomes" id="UP000199031"/>
    </source>
</evidence>
<evidence type="ECO:0000313" key="2">
    <source>
        <dbReference type="EMBL" id="SFP95205.1"/>
    </source>
</evidence>
<proteinExistence type="predicted"/>
<dbReference type="RefSeq" id="WP_245751286.1">
    <property type="nucleotide sequence ID" value="NZ_FOXQ01000003.1"/>
</dbReference>
<evidence type="ECO:0000259" key="1">
    <source>
        <dbReference type="Pfam" id="PF04965"/>
    </source>
</evidence>
<reference evidence="2 3" key="1">
    <citation type="submission" date="2016-10" db="EMBL/GenBank/DDBJ databases">
        <authorList>
            <person name="de Groot N.N."/>
        </authorList>
    </citation>
    <scope>NUCLEOTIDE SEQUENCE [LARGE SCALE GENOMIC DNA]</scope>
    <source>
        <strain evidence="2 3">DSM 28286</strain>
    </source>
</reference>
<dbReference type="AlphaFoldDB" id="A0A1I5UIZ2"/>
<dbReference type="EMBL" id="FOXQ01000003">
    <property type="protein sequence ID" value="SFP95205.1"/>
    <property type="molecule type" value="Genomic_DNA"/>
</dbReference>
<dbReference type="Proteomes" id="UP000199031">
    <property type="component" value="Unassembled WGS sequence"/>
</dbReference>
<protein>
    <submittedName>
        <fullName evidence="2">Gene 25-like lysozyme</fullName>
    </submittedName>
</protein>
<sequence>MSIVYYKTPLAFGAVIEGKELPVCDLLTSVTKNLELIIMTRFGEHRSDSTFGCEIWDLDFELIVSARLWEEKLRQSLLKSISTHESRLSDIDINVAVTDMEKFNGIKQFVEIKKRVEIEIYGTLHKTGEPVHFRTNLFLSPLSVD</sequence>
<gene>
    <name evidence="2" type="ORF">SAMN05444277_103324</name>
</gene>
<keyword evidence="3" id="KW-1185">Reference proteome</keyword>
<dbReference type="STRING" id="1465490.SAMN05444277_103324"/>
<feature type="domain" description="IraD/Gp25-like" evidence="1">
    <location>
        <begin position="26"/>
        <end position="127"/>
    </location>
</feature>
<accession>A0A1I5UIZ2</accession>
<dbReference type="Pfam" id="PF04965">
    <property type="entry name" value="GPW_gp25"/>
    <property type="match status" value="1"/>
</dbReference>
<dbReference type="Gene3D" id="3.10.450.40">
    <property type="match status" value="1"/>
</dbReference>